<reference evidence="1 2" key="1">
    <citation type="submission" date="2019-10" db="EMBL/GenBank/DDBJ databases">
        <title>Nonomuraea sp. nov., isolated from Phyllanthus amarus.</title>
        <authorList>
            <person name="Klykleung N."/>
            <person name="Tanasupawat S."/>
        </authorList>
    </citation>
    <scope>NUCLEOTIDE SEQUENCE [LARGE SCALE GENOMIC DNA]</scope>
    <source>
        <strain evidence="1 2">CR1-09</strain>
    </source>
</reference>
<dbReference type="InterPro" id="IPR041164">
    <property type="entry name" value="LDcluster4"/>
</dbReference>
<dbReference type="PANTHER" id="PTHR43393">
    <property type="entry name" value="CYTOKININ RIBOSIDE 5'-MONOPHOSPHATE PHOSPHORIBOHYDROLASE"/>
    <property type="match status" value="1"/>
</dbReference>
<protein>
    <submittedName>
        <fullName evidence="1">TIGR00725 family protein</fullName>
    </submittedName>
</protein>
<evidence type="ECO:0000313" key="1">
    <source>
        <dbReference type="EMBL" id="KAB8183389.1"/>
    </source>
</evidence>
<gene>
    <name evidence="1" type="ORF">FH610_019990</name>
</gene>
<dbReference type="RefSeq" id="WP_139576045.1">
    <property type="nucleotide sequence ID" value="NZ_VDMA02000010.1"/>
</dbReference>
<dbReference type="InterPro" id="IPR052341">
    <property type="entry name" value="LOG_family_nucleotidases"/>
</dbReference>
<dbReference type="GO" id="GO:0005829">
    <property type="term" value="C:cytosol"/>
    <property type="evidence" value="ECO:0007669"/>
    <property type="project" value="TreeGrafter"/>
</dbReference>
<comment type="caution">
    <text evidence="1">The sequence shown here is derived from an EMBL/GenBank/DDBJ whole genome shotgun (WGS) entry which is preliminary data.</text>
</comment>
<dbReference type="NCBIfam" id="TIGR00725">
    <property type="entry name" value="TIGR00725 family protein"/>
    <property type="match status" value="1"/>
</dbReference>
<dbReference type="AlphaFoldDB" id="A0A5N6BSD0"/>
<dbReference type="SUPFAM" id="SSF102405">
    <property type="entry name" value="MCP/YpsA-like"/>
    <property type="match status" value="1"/>
</dbReference>
<organism evidence="1 2">
    <name type="scientific">Microbispora catharanthi</name>
    <dbReference type="NCBI Taxonomy" id="1712871"/>
    <lineage>
        <taxon>Bacteria</taxon>
        <taxon>Bacillati</taxon>
        <taxon>Actinomycetota</taxon>
        <taxon>Actinomycetes</taxon>
        <taxon>Streptosporangiales</taxon>
        <taxon>Streptosporangiaceae</taxon>
        <taxon>Microbispora</taxon>
    </lineage>
</organism>
<name>A0A5N6BSD0_9ACTN</name>
<evidence type="ECO:0000313" key="2">
    <source>
        <dbReference type="Proteomes" id="UP000313066"/>
    </source>
</evidence>
<keyword evidence="2" id="KW-1185">Reference proteome</keyword>
<accession>A0A5N6BSD0</accession>
<dbReference type="EMBL" id="VDMA02000010">
    <property type="protein sequence ID" value="KAB8183389.1"/>
    <property type="molecule type" value="Genomic_DNA"/>
</dbReference>
<dbReference type="PANTHER" id="PTHR43393:SF3">
    <property type="entry name" value="LYSINE DECARBOXYLASE-LIKE PROTEIN"/>
    <property type="match status" value="1"/>
</dbReference>
<dbReference type="Proteomes" id="UP000313066">
    <property type="component" value="Unassembled WGS sequence"/>
</dbReference>
<dbReference type="Gene3D" id="3.40.50.450">
    <property type="match status" value="1"/>
</dbReference>
<dbReference type="Pfam" id="PF18306">
    <property type="entry name" value="LDcluster4"/>
    <property type="match status" value="1"/>
</dbReference>
<proteinExistence type="predicted"/>
<sequence length="168" mass="16619">MRQVSMRQIAVCGPGECTPQDARAARDVGRLLAERGAVVLCGGYGGVMAAAAAGAREVGGVVVGVLSGRDRAGASPDLTVALPTGLGEARNALIVRAADAVVVVGGSWGTLSELALAQRGGTPVITLGGWRVLDAEGRPVPGPVAAAGPAEAVRLALAAAERARPLSP</sequence>
<dbReference type="InterPro" id="IPR005268">
    <property type="entry name" value="CHP00725"/>
</dbReference>